<name>A0A8H5MAE2_9AGAR</name>
<comment type="caution">
    <text evidence="1">The sequence shown here is derived from an EMBL/GenBank/DDBJ whole genome shotgun (WGS) entry which is preliminary data.</text>
</comment>
<keyword evidence="2" id="KW-1185">Reference proteome</keyword>
<gene>
    <name evidence="1" type="ORF">D9615_001973</name>
</gene>
<protein>
    <submittedName>
        <fullName evidence="1">Uncharacterized protein</fullName>
    </submittedName>
</protein>
<dbReference type="EMBL" id="JAACJP010000002">
    <property type="protein sequence ID" value="KAF5386692.1"/>
    <property type="molecule type" value="Genomic_DNA"/>
</dbReference>
<sequence>MITFTASIALPLNEEEGIKLLEPLDIFNDNVAQDEHPFIQVFTVPAHSLLFAGSQGLPPLSDQITFSSGPDLEAAAEKIDDALVISLGKGTLELPEVDDDDVFDHVEYDVVAAPREKRIPLPLRLGQDNRVWGLSSPTSPVVPMATGSLVFNNFSPMLSPGNVLLMCTTSC</sequence>
<organism evidence="1 2">
    <name type="scientific">Tricholomella constricta</name>
    <dbReference type="NCBI Taxonomy" id="117010"/>
    <lineage>
        <taxon>Eukaryota</taxon>
        <taxon>Fungi</taxon>
        <taxon>Dikarya</taxon>
        <taxon>Basidiomycota</taxon>
        <taxon>Agaricomycotina</taxon>
        <taxon>Agaricomycetes</taxon>
        <taxon>Agaricomycetidae</taxon>
        <taxon>Agaricales</taxon>
        <taxon>Tricholomatineae</taxon>
        <taxon>Lyophyllaceae</taxon>
        <taxon>Tricholomella</taxon>
    </lineage>
</organism>
<accession>A0A8H5MAE2</accession>
<evidence type="ECO:0000313" key="1">
    <source>
        <dbReference type="EMBL" id="KAF5386692.1"/>
    </source>
</evidence>
<dbReference type="Proteomes" id="UP000565441">
    <property type="component" value="Unassembled WGS sequence"/>
</dbReference>
<proteinExistence type="predicted"/>
<reference evidence="1 2" key="1">
    <citation type="journal article" date="2020" name="ISME J.">
        <title>Uncovering the hidden diversity of litter-decomposition mechanisms in mushroom-forming fungi.</title>
        <authorList>
            <person name="Floudas D."/>
            <person name="Bentzer J."/>
            <person name="Ahren D."/>
            <person name="Johansson T."/>
            <person name="Persson P."/>
            <person name="Tunlid A."/>
        </authorList>
    </citation>
    <scope>NUCLEOTIDE SEQUENCE [LARGE SCALE GENOMIC DNA]</scope>
    <source>
        <strain evidence="1 2">CBS 661.87</strain>
    </source>
</reference>
<dbReference type="AlphaFoldDB" id="A0A8H5MAE2"/>
<evidence type="ECO:0000313" key="2">
    <source>
        <dbReference type="Proteomes" id="UP000565441"/>
    </source>
</evidence>